<evidence type="ECO:0000313" key="2">
    <source>
        <dbReference type="EMBL" id="KHJ55748.1"/>
    </source>
</evidence>
<dbReference type="GO" id="GO:0016758">
    <property type="term" value="F:hexosyltransferase activity"/>
    <property type="evidence" value="ECO:0007669"/>
    <property type="project" value="UniProtKB-ARBA"/>
</dbReference>
<organism evidence="2 3">
    <name type="scientific">Aureimonas altamirensis</name>
    <dbReference type="NCBI Taxonomy" id="370622"/>
    <lineage>
        <taxon>Bacteria</taxon>
        <taxon>Pseudomonadati</taxon>
        <taxon>Pseudomonadota</taxon>
        <taxon>Alphaproteobacteria</taxon>
        <taxon>Hyphomicrobiales</taxon>
        <taxon>Aurantimonadaceae</taxon>
        <taxon>Aureimonas</taxon>
    </lineage>
</organism>
<accession>A0A0B1Q4G9</accession>
<dbReference type="PANTHER" id="PTHR48050:SF13">
    <property type="entry name" value="STEROL 3-BETA-GLUCOSYLTRANSFERASE UGT80A2"/>
    <property type="match status" value="1"/>
</dbReference>
<dbReference type="InterPro" id="IPR050426">
    <property type="entry name" value="Glycosyltransferase_28"/>
</dbReference>
<gene>
    <name evidence="2" type="ORF">LA66_03675</name>
</gene>
<reference evidence="2 3" key="1">
    <citation type="submission" date="2014-09" db="EMBL/GenBank/DDBJ databases">
        <title>Isolation and characterization of Aurantimonas altamirensis ON-56566 from clinical sample following a dog bite.</title>
        <authorList>
            <person name="Eshaghi A."/>
            <person name="Li A."/>
            <person name="Shahinas D."/>
            <person name="Bahn P."/>
            <person name="Kus J.V."/>
            <person name="Patel S.N."/>
        </authorList>
    </citation>
    <scope>NUCLEOTIDE SEQUENCE [LARGE SCALE GENOMIC DNA]</scope>
    <source>
        <strain evidence="2 3">ON-56566</strain>
    </source>
</reference>
<evidence type="ECO:0000259" key="1">
    <source>
        <dbReference type="Pfam" id="PF06722"/>
    </source>
</evidence>
<dbReference type="GO" id="GO:0017000">
    <property type="term" value="P:antibiotic biosynthetic process"/>
    <property type="evidence" value="ECO:0007669"/>
    <property type="project" value="UniProtKB-ARBA"/>
</dbReference>
<dbReference type="InterPro" id="IPR010610">
    <property type="entry name" value="EryCIII-like_C"/>
</dbReference>
<feature type="domain" description="Erythromycin biosynthesis protein CIII-like C-terminal" evidence="1">
    <location>
        <begin position="295"/>
        <end position="391"/>
    </location>
</feature>
<dbReference type="Proteomes" id="UP000030826">
    <property type="component" value="Unassembled WGS sequence"/>
</dbReference>
<dbReference type="PANTHER" id="PTHR48050">
    <property type="entry name" value="STEROL 3-BETA-GLUCOSYLTRANSFERASE"/>
    <property type="match status" value="1"/>
</dbReference>
<dbReference type="SUPFAM" id="SSF53756">
    <property type="entry name" value="UDP-Glycosyltransferase/glycogen phosphorylase"/>
    <property type="match status" value="1"/>
</dbReference>
<dbReference type="STRING" id="370622.LA66_03675"/>
<comment type="caution">
    <text evidence="2">The sequence shown here is derived from an EMBL/GenBank/DDBJ whole genome shotgun (WGS) entry which is preliminary data.</text>
</comment>
<dbReference type="GO" id="GO:0008194">
    <property type="term" value="F:UDP-glycosyltransferase activity"/>
    <property type="evidence" value="ECO:0007669"/>
    <property type="project" value="InterPro"/>
</dbReference>
<dbReference type="Gene3D" id="3.40.50.2000">
    <property type="entry name" value="Glycogen Phosphorylase B"/>
    <property type="match status" value="2"/>
</dbReference>
<name>A0A0B1Q4G9_9HYPH</name>
<sequence>MRFALVCPPYASHIAAFEAIGEALLARGHDVAILAHGGVGPELTLEGASFLALPGDAADLETLRNDAGGRNGVVRLWKILQSGARATADIARHAPALLRHAGIEALLVDEMEPGGGLVARRLGLPYLSVACSLPVEVDPALPPPYIGWPYDPSPRGLKRNRGGRRVADMILRPQRQAIKRAAALLGVDGVERIEDCLSPLATLSQTVAEFDFPRAGDTHVRPLGPFRRFRPVSLFAPKERRPLVYASFGTMQGHRLDLFKAVAAACRTLGLRLVVAHCGGLDAAGAAGIDAELVTDFVDQRAMLRQATICVTHGGLNTALDAVEAGVPMLVLPMAFDQPGVAARVAHHGIGLALTPRKVDRHSVEAALLRLMAEPGFARNAERIGRSIAVTGGAAEAARLAEVLCGGQPLRMDRAG</sequence>
<dbReference type="EMBL" id="JRFJ01000001">
    <property type="protein sequence ID" value="KHJ55748.1"/>
    <property type="molecule type" value="Genomic_DNA"/>
</dbReference>
<dbReference type="RefSeq" id="WP_039190711.1">
    <property type="nucleotide sequence ID" value="NZ_JRFJ01000001.1"/>
</dbReference>
<dbReference type="InterPro" id="IPR002213">
    <property type="entry name" value="UDP_glucos_trans"/>
</dbReference>
<dbReference type="AlphaFoldDB" id="A0A0B1Q4G9"/>
<evidence type="ECO:0000313" key="3">
    <source>
        <dbReference type="Proteomes" id="UP000030826"/>
    </source>
</evidence>
<dbReference type="Pfam" id="PF06722">
    <property type="entry name" value="EryCIII-like_C"/>
    <property type="match status" value="1"/>
</dbReference>
<proteinExistence type="predicted"/>
<protein>
    <recommendedName>
        <fullName evidence="1">Erythromycin biosynthesis protein CIII-like C-terminal domain-containing protein</fullName>
    </recommendedName>
</protein>
<dbReference type="CDD" id="cd03784">
    <property type="entry name" value="GT1_Gtf-like"/>
    <property type="match status" value="1"/>
</dbReference>